<dbReference type="NCBIfam" id="TIGR01179">
    <property type="entry name" value="galE"/>
    <property type="match status" value="1"/>
</dbReference>
<evidence type="ECO:0000256" key="3">
    <source>
        <dbReference type="ARBA" id="ARBA00007637"/>
    </source>
</evidence>
<comment type="similarity">
    <text evidence="3 8">Belongs to the NAD(P)-dependent epimerase/dehydratase family.</text>
</comment>
<proteinExistence type="inferred from homology"/>
<evidence type="ECO:0000256" key="2">
    <source>
        <dbReference type="ARBA" id="ARBA00001911"/>
    </source>
</evidence>
<dbReference type="SUPFAM" id="SSF51735">
    <property type="entry name" value="NAD(P)-binding Rossmann-fold domains"/>
    <property type="match status" value="1"/>
</dbReference>
<dbReference type="GO" id="GO:0003978">
    <property type="term" value="F:UDP-glucose 4-epimerase activity"/>
    <property type="evidence" value="ECO:0007669"/>
    <property type="project" value="UniProtKB-UniRule"/>
</dbReference>
<evidence type="ECO:0000256" key="8">
    <source>
        <dbReference type="RuleBase" id="RU366046"/>
    </source>
</evidence>
<dbReference type="GO" id="GO:0005829">
    <property type="term" value="C:cytosol"/>
    <property type="evidence" value="ECO:0007669"/>
    <property type="project" value="TreeGrafter"/>
</dbReference>
<dbReference type="RefSeq" id="WP_072854051.1">
    <property type="nucleotide sequence ID" value="NZ_FQVI01000024.1"/>
</dbReference>
<sequence length="337" mass="36963">MAILVTGGAGYIGSHTCVELLNQGYEVVVLDNLYNSSAKALDRVEQITGKKVKFYEGDLLNRPDIEAVFDRESIDSVIHFAGLKAVGESVSKPLEYYHNNITGTLLLCDVMRNHGCKNIVFSSSATVYGDPAFVPITEECPKGKITNPYGQTKGMLEQILTDLHVGDPEWNVILLRYFNPIGAHESGLIGEDPKGIPNNLVPYIAQVAVGKLECLGVFGDDYPTPDGTGVRDYIHVVDLAAGHVKAIQKLETAKGVMIYNLGTGIGYSVLDVVKAYEKACGKKIPYQIKPRRAGDIPTCYADAAKAKEELGWEAKRGIEEMCRDSWKWQSMNPDGYR</sequence>
<evidence type="ECO:0000259" key="9">
    <source>
        <dbReference type="Pfam" id="PF16363"/>
    </source>
</evidence>
<name>A0A1M5B5W4_9CLOT</name>
<evidence type="ECO:0000313" key="10">
    <source>
        <dbReference type="EMBL" id="SHF37893.1"/>
    </source>
</evidence>
<dbReference type="CDD" id="cd05247">
    <property type="entry name" value="UDP_G4E_1_SDR_e"/>
    <property type="match status" value="1"/>
</dbReference>
<organism evidence="10 11">
    <name type="scientific">Lactonifactor longoviformis DSM 17459</name>
    <dbReference type="NCBI Taxonomy" id="1122155"/>
    <lineage>
        <taxon>Bacteria</taxon>
        <taxon>Bacillati</taxon>
        <taxon>Bacillota</taxon>
        <taxon>Clostridia</taxon>
        <taxon>Eubacteriales</taxon>
        <taxon>Clostridiaceae</taxon>
        <taxon>Lactonifactor</taxon>
    </lineage>
</organism>
<keyword evidence="11" id="KW-1185">Reference proteome</keyword>
<dbReference type="InterPro" id="IPR005886">
    <property type="entry name" value="UDP_G4E"/>
</dbReference>
<keyword evidence="6 8" id="KW-0520">NAD</keyword>
<comment type="catalytic activity">
    <reaction evidence="1 8">
        <text>UDP-alpha-D-glucose = UDP-alpha-D-galactose</text>
        <dbReference type="Rhea" id="RHEA:22168"/>
        <dbReference type="ChEBI" id="CHEBI:58885"/>
        <dbReference type="ChEBI" id="CHEBI:66914"/>
        <dbReference type="EC" id="5.1.3.2"/>
    </reaction>
</comment>
<keyword evidence="8" id="KW-0119">Carbohydrate metabolism</keyword>
<comment type="subunit">
    <text evidence="8">Homodimer.</text>
</comment>
<accession>A0A1M5B5W4</accession>
<evidence type="ECO:0000313" key="11">
    <source>
        <dbReference type="Proteomes" id="UP000184245"/>
    </source>
</evidence>
<evidence type="ECO:0000256" key="6">
    <source>
        <dbReference type="ARBA" id="ARBA00023027"/>
    </source>
</evidence>
<dbReference type="Gene3D" id="3.90.25.10">
    <property type="entry name" value="UDP-galactose 4-epimerase, domain 1"/>
    <property type="match status" value="1"/>
</dbReference>
<dbReference type="InterPro" id="IPR036291">
    <property type="entry name" value="NAD(P)-bd_dom_sf"/>
</dbReference>
<dbReference type="AlphaFoldDB" id="A0A1M5B5W4"/>
<dbReference type="InterPro" id="IPR016040">
    <property type="entry name" value="NAD(P)-bd_dom"/>
</dbReference>
<dbReference type="PRINTS" id="PR01713">
    <property type="entry name" value="NUCEPIMERASE"/>
</dbReference>
<comment type="cofactor">
    <cofactor evidence="2 8">
        <name>NAD(+)</name>
        <dbReference type="ChEBI" id="CHEBI:57540"/>
    </cofactor>
</comment>
<evidence type="ECO:0000256" key="1">
    <source>
        <dbReference type="ARBA" id="ARBA00000083"/>
    </source>
</evidence>
<protein>
    <recommendedName>
        <fullName evidence="5 8">UDP-glucose 4-epimerase</fullName>
        <ecNumber evidence="4 8">5.1.3.2</ecNumber>
    </recommendedName>
</protein>
<dbReference type="GO" id="GO:0006012">
    <property type="term" value="P:galactose metabolic process"/>
    <property type="evidence" value="ECO:0007669"/>
    <property type="project" value="UniProtKB-UniPathway"/>
</dbReference>
<dbReference type="PANTHER" id="PTHR43725:SF47">
    <property type="entry name" value="UDP-GLUCOSE 4-EPIMERASE"/>
    <property type="match status" value="1"/>
</dbReference>
<comment type="pathway">
    <text evidence="8">Carbohydrate metabolism; galactose metabolism.</text>
</comment>
<gene>
    <name evidence="10" type="ORF">SAMN02745158_03499</name>
</gene>
<dbReference type="NCBIfam" id="NF007956">
    <property type="entry name" value="PRK10675.1"/>
    <property type="match status" value="1"/>
</dbReference>
<dbReference type="OrthoDB" id="9811743at2"/>
<keyword evidence="7 8" id="KW-0413">Isomerase</keyword>
<evidence type="ECO:0000256" key="5">
    <source>
        <dbReference type="ARBA" id="ARBA00018569"/>
    </source>
</evidence>
<dbReference type="Proteomes" id="UP000184245">
    <property type="component" value="Unassembled WGS sequence"/>
</dbReference>
<dbReference type="Gene3D" id="3.40.50.720">
    <property type="entry name" value="NAD(P)-binding Rossmann-like Domain"/>
    <property type="match status" value="1"/>
</dbReference>
<reference evidence="10 11" key="1">
    <citation type="submission" date="2016-11" db="EMBL/GenBank/DDBJ databases">
        <authorList>
            <person name="Jaros S."/>
            <person name="Januszkiewicz K."/>
            <person name="Wedrychowicz H."/>
        </authorList>
    </citation>
    <scope>NUCLEOTIDE SEQUENCE [LARGE SCALE GENOMIC DNA]</scope>
    <source>
        <strain evidence="10 11">DSM 17459</strain>
    </source>
</reference>
<feature type="domain" description="NAD(P)-binding" evidence="9">
    <location>
        <begin position="4"/>
        <end position="324"/>
    </location>
</feature>
<dbReference type="EC" id="5.1.3.2" evidence="4 8"/>
<dbReference type="EMBL" id="FQVI01000024">
    <property type="protein sequence ID" value="SHF37893.1"/>
    <property type="molecule type" value="Genomic_DNA"/>
</dbReference>
<evidence type="ECO:0000256" key="4">
    <source>
        <dbReference type="ARBA" id="ARBA00013189"/>
    </source>
</evidence>
<dbReference type="Pfam" id="PF16363">
    <property type="entry name" value="GDP_Man_Dehyd"/>
    <property type="match status" value="1"/>
</dbReference>
<dbReference type="PANTHER" id="PTHR43725">
    <property type="entry name" value="UDP-GLUCOSE 4-EPIMERASE"/>
    <property type="match status" value="1"/>
</dbReference>
<dbReference type="UniPathway" id="UPA00214"/>
<evidence type="ECO:0000256" key="7">
    <source>
        <dbReference type="ARBA" id="ARBA00023235"/>
    </source>
</evidence>
<dbReference type="STRING" id="1122155.SAMN02745158_03499"/>